<evidence type="ECO:0000313" key="4">
    <source>
        <dbReference type="Proteomes" id="UP001642540"/>
    </source>
</evidence>
<evidence type="ECO:0000256" key="2">
    <source>
        <dbReference type="SAM" id="Phobius"/>
    </source>
</evidence>
<sequence length="668" mass="71892">MPDCNSNDCNHHQLDHSSQLKNSSSAGGLVPSSTDQAGLVSSFSSSSSRSIIVDGSCSCSSSVPVVDGGSGGGFGAAEQEGGGDSVCSLFPSSCRRCLCKMFTCRVLIGLLLVKCLILSLVIPAHLSPTTASSEYPPPAPPDYSDNEVGGSHGESADSHQMMSAGDEDGQPVSPSESNAVDEHAPPPLSSSDDVTDAPAADADDNNEVGDANGDGDGDGDDGNDNDEATTEAAAPEPSDQETDADNESEPATKTDGDGDGDDGATESQVEDAVEAAEASQASSESGTAGASTSTETTTSEDTNGGSCSGNGNSDESMKTVLEKIESLMDAVKNIDNSIDKMETLVQSTMIEERVFKCVAAISSGNQTQALKYWKQIQRYLSTPQKQAAVMNQLIRDSYGGSEEHILPVIQFIDGSTQYYGYYTLFKELPKYDQLYRNTAIFTLGHYAKKSCGLDSTLYKSLPSAVQSVFSDFFTLQNKHNKGYLYYAKRCVAKHYYYCLDVLTKKIDPYILDGLAEDSEEKKRFHWKLNATDSTVTKFFILNHDKYWTYRLQSLNNSPRFKMEEAGSNAEIELSHFQFKLHTDDELMIKVRQSEDYLEEEDYKSENTEVRLHSFHKTDGIPDSPRMFWLVSPVSSSATGNGGAAEPDTCNIELASVASNNGNGNGSSK</sequence>
<keyword evidence="4" id="KW-1185">Reference proteome</keyword>
<dbReference type="Proteomes" id="UP001642540">
    <property type="component" value="Unassembled WGS sequence"/>
</dbReference>
<feature type="compositionally biased region" description="Low complexity" evidence="1">
    <location>
        <begin position="275"/>
        <end position="313"/>
    </location>
</feature>
<comment type="caution">
    <text evidence="3">The sequence shown here is derived from an EMBL/GenBank/DDBJ whole genome shotgun (WGS) entry which is preliminary data.</text>
</comment>
<proteinExistence type="predicted"/>
<reference evidence="3 4" key="1">
    <citation type="submission" date="2024-08" db="EMBL/GenBank/DDBJ databases">
        <authorList>
            <person name="Cucini C."/>
            <person name="Frati F."/>
        </authorList>
    </citation>
    <scope>NUCLEOTIDE SEQUENCE [LARGE SCALE GENOMIC DNA]</scope>
</reference>
<gene>
    <name evidence="3" type="ORF">ODALV1_LOCUS16239</name>
</gene>
<evidence type="ECO:0000256" key="1">
    <source>
        <dbReference type="SAM" id="MobiDB-lite"/>
    </source>
</evidence>
<keyword evidence="2" id="KW-1133">Transmembrane helix</keyword>
<evidence type="ECO:0000313" key="3">
    <source>
        <dbReference type="EMBL" id="CAL8113930.1"/>
    </source>
</evidence>
<dbReference type="EMBL" id="CAXLJM020000049">
    <property type="protein sequence ID" value="CAL8113930.1"/>
    <property type="molecule type" value="Genomic_DNA"/>
</dbReference>
<name>A0ABP1QYQ8_9HEXA</name>
<organism evidence="3 4">
    <name type="scientific">Orchesella dallaii</name>
    <dbReference type="NCBI Taxonomy" id="48710"/>
    <lineage>
        <taxon>Eukaryota</taxon>
        <taxon>Metazoa</taxon>
        <taxon>Ecdysozoa</taxon>
        <taxon>Arthropoda</taxon>
        <taxon>Hexapoda</taxon>
        <taxon>Collembola</taxon>
        <taxon>Entomobryomorpha</taxon>
        <taxon>Entomobryoidea</taxon>
        <taxon>Orchesellidae</taxon>
        <taxon>Orchesellinae</taxon>
        <taxon>Orchesella</taxon>
    </lineage>
</organism>
<protein>
    <submittedName>
        <fullName evidence="3">Uncharacterized protein</fullName>
    </submittedName>
</protein>
<feature type="compositionally biased region" description="Acidic residues" evidence="1">
    <location>
        <begin position="257"/>
        <end position="274"/>
    </location>
</feature>
<feature type="transmembrane region" description="Helical" evidence="2">
    <location>
        <begin position="106"/>
        <end position="126"/>
    </location>
</feature>
<keyword evidence="2" id="KW-0812">Transmembrane</keyword>
<feature type="compositionally biased region" description="Acidic residues" evidence="1">
    <location>
        <begin position="201"/>
        <end position="229"/>
    </location>
</feature>
<accession>A0ABP1QYQ8</accession>
<keyword evidence="2" id="KW-0472">Membrane</keyword>
<feature type="region of interest" description="Disordered" evidence="1">
    <location>
        <begin position="128"/>
        <end position="315"/>
    </location>
</feature>
<feature type="compositionally biased region" description="Acidic residues" evidence="1">
    <location>
        <begin position="238"/>
        <end position="248"/>
    </location>
</feature>